<dbReference type="PANTHER" id="PTHR23427:SF2">
    <property type="entry name" value="SURFEIT LOCUS PROTEIN 1"/>
    <property type="match status" value="1"/>
</dbReference>
<keyword evidence="9" id="KW-1185">Reference proteome</keyword>
<dbReference type="InterPro" id="IPR002994">
    <property type="entry name" value="Surf1/Shy1"/>
</dbReference>
<keyword evidence="4 6" id="KW-1133">Transmembrane helix</keyword>
<comment type="subcellular location">
    <subcellularLocation>
        <location evidence="6">Cell membrane</location>
        <topology evidence="6">Multi-pass membrane protein</topology>
    </subcellularLocation>
    <subcellularLocation>
        <location evidence="1">Membrane</location>
    </subcellularLocation>
</comment>
<dbReference type="Pfam" id="PF02104">
    <property type="entry name" value="SURF1"/>
    <property type="match status" value="1"/>
</dbReference>
<dbReference type="Proteomes" id="UP001237448">
    <property type="component" value="Unassembled WGS sequence"/>
</dbReference>
<evidence type="ECO:0000313" key="8">
    <source>
        <dbReference type="EMBL" id="MDQ0395344.1"/>
    </source>
</evidence>
<sequence>MMTAARAGRPAGRPARAAGPAAEGLARRPRSLRTLLALALVAAFAVIGLTSLGVWQIERRAWKLDLIARVDRRVHAAPAPAPGPAAWPALNAGDDAYRRVAVGGRFLAGRDALVQAVTERGAGYWVLTPFQADGGFVVLIDRGFVPADAAKHIPASQATTVTGLLRMTEPGGAFLRHNDPAGGRWYSRDVAAIAGAAGLPQAAPYFIDADATAADPGAPIGGLTVIAFPNNHLVYALTWFGLALMAAGWSVFLARDEWRLRRNAVSEQNAGPRRHAFQETHVDS</sequence>
<organism evidence="8 9">
    <name type="scientific">Labrys monachus</name>
    <dbReference type="NCBI Taxonomy" id="217067"/>
    <lineage>
        <taxon>Bacteria</taxon>
        <taxon>Pseudomonadati</taxon>
        <taxon>Pseudomonadota</taxon>
        <taxon>Alphaproteobacteria</taxon>
        <taxon>Hyphomicrobiales</taxon>
        <taxon>Xanthobacteraceae</taxon>
        <taxon>Labrys</taxon>
    </lineage>
</organism>
<accession>A0ABU0FL70</accession>
<evidence type="ECO:0000256" key="3">
    <source>
        <dbReference type="ARBA" id="ARBA00022692"/>
    </source>
</evidence>
<feature type="region of interest" description="Disordered" evidence="7">
    <location>
        <begin position="1"/>
        <end position="23"/>
    </location>
</feature>
<keyword evidence="3 6" id="KW-0812">Transmembrane</keyword>
<name>A0ABU0FL70_9HYPH</name>
<evidence type="ECO:0000256" key="1">
    <source>
        <dbReference type="ARBA" id="ARBA00004370"/>
    </source>
</evidence>
<comment type="caution">
    <text evidence="8">The sequence shown here is derived from an EMBL/GenBank/DDBJ whole genome shotgun (WGS) entry which is preliminary data.</text>
</comment>
<comment type="similarity">
    <text evidence="2 6">Belongs to the SURF1 family.</text>
</comment>
<evidence type="ECO:0000256" key="6">
    <source>
        <dbReference type="RuleBase" id="RU363076"/>
    </source>
</evidence>
<dbReference type="PROSITE" id="PS50895">
    <property type="entry name" value="SURF1"/>
    <property type="match status" value="1"/>
</dbReference>
<gene>
    <name evidence="8" type="ORF">J3R73_005136</name>
</gene>
<dbReference type="EMBL" id="JAUSVK010000001">
    <property type="protein sequence ID" value="MDQ0395344.1"/>
    <property type="molecule type" value="Genomic_DNA"/>
</dbReference>
<evidence type="ECO:0000256" key="5">
    <source>
        <dbReference type="ARBA" id="ARBA00023136"/>
    </source>
</evidence>
<feature type="transmembrane region" description="Helical" evidence="6">
    <location>
        <begin position="35"/>
        <end position="55"/>
    </location>
</feature>
<keyword evidence="5 6" id="KW-0472">Membrane</keyword>
<reference evidence="8 9" key="1">
    <citation type="submission" date="2023-07" db="EMBL/GenBank/DDBJ databases">
        <title>Genomic Encyclopedia of Type Strains, Phase IV (KMG-IV): sequencing the most valuable type-strain genomes for metagenomic binning, comparative biology and taxonomic classification.</title>
        <authorList>
            <person name="Goeker M."/>
        </authorList>
    </citation>
    <scope>NUCLEOTIDE SEQUENCE [LARGE SCALE GENOMIC DNA]</scope>
    <source>
        <strain evidence="8 9">DSM 5896</strain>
    </source>
</reference>
<dbReference type="PANTHER" id="PTHR23427">
    <property type="entry name" value="SURFEIT LOCUS PROTEIN"/>
    <property type="match status" value="1"/>
</dbReference>
<evidence type="ECO:0000256" key="7">
    <source>
        <dbReference type="SAM" id="MobiDB-lite"/>
    </source>
</evidence>
<dbReference type="CDD" id="cd06662">
    <property type="entry name" value="SURF1"/>
    <property type="match status" value="1"/>
</dbReference>
<dbReference type="InterPro" id="IPR045214">
    <property type="entry name" value="Surf1/Surf4"/>
</dbReference>
<evidence type="ECO:0000313" key="9">
    <source>
        <dbReference type="Proteomes" id="UP001237448"/>
    </source>
</evidence>
<evidence type="ECO:0000256" key="4">
    <source>
        <dbReference type="ARBA" id="ARBA00022989"/>
    </source>
</evidence>
<protein>
    <recommendedName>
        <fullName evidence="6">SURF1-like protein</fullName>
    </recommendedName>
</protein>
<keyword evidence="6" id="KW-1003">Cell membrane</keyword>
<evidence type="ECO:0000256" key="2">
    <source>
        <dbReference type="ARBA" id="ARBA00007165"/>
    </source>
</evidence>
<feature type="transmembrane region" description="Helical" evidence="6">
    <location>
        <begin position="233"/>
        <end position="254"/>
    </location>
</feature>
<proteinExistence type="inferred from homology"/>